<reference evidence="1 2" key="1">
    <citation type="submission" date="2017-10" db="EMBL/GenBank/DDBJ databases">
        <title>Massilia psychrophilum sp. nov., a novel purple-pigmented bacterium isolated from Tianshan glacier, Xinjiang Municipality, China.</title>
        <authorList>
            <person name="Wang H."/>
        </authorList>
    </citation>
    <scope>NUCLEOTIDE SEQUENCE [LARGE SCALE GENOMIC DNA]</scope>
    <source>
        <strain evidence="1 2">JCM 30074</strain>
    </source>
</reference>
<proteinExistence type="predicted"/>
<dbReference type="RefSeq" id="WP_099792701.1">
    <property type="nucleotide sequence ID" value="NZ_JBHLYV010000088.1"/>
</dbReference>
<dbReference type="InterPro" id="IPR007487">
    <property type="entry name" value="ABC_transpt-TYRBP-like"/>
</dbReference>
<gene>
    <name evidence="1" type="ORF">CR105_23260</name>
</gene>
<evidence type="ECO:0000313" key="1">
    <source>
        <dbReference type="EMBL" id="PIL42653.1"/>
    </source>
</evidence>
<dbReference type="PANTHER" id="PTHR35271">
    <property type="entry name" value="ABC TRANSPORTER, SUBSTRATE-BINDING LIPOPROTEIN-RELATED"/>
    <property type="match status" value="1"/>
</dbReference>
<dbReference type="EMBL" id="PDOC01000023">
    <property type="protein sequence ID" value="PIL42653.1"/>
    <property type="molecule type" value="Genomic_DNA"/>
</dbReference>
<organism evidence="1 2">
    <name type="scientific">Massilia eurypsychrophila</name>
    <dbReference type="NCBI Taxonomy" id="1485217"/>
    <lineage>
        <taxon>Bacteria</taxon>
        <taxon>Pseudomonadati</taxon>
        <taxon>Pseudomonadota</taxon>
        <taxon>Betaproteobacteria</taxon>
        <taxon>Burkholderiales</taxon>
        <taxon>Oxalobacteraceae</taxon>
        <taxon>Telluria group</taxon>
        <taxon>Massilia</taxon>
    </lineage>
</organism>
<dbReference type="Proteomes" id="UP000230390">
    <property type="component" value="Unassembled WGS sequence"/>
</dbReference>
<protein>
    <recommendedName>
        <fullName evidence="3">ABC transporter substrate-binding protein</fullName>
    </recommendedName>
</protein>
<sequence length="272" mass="29424">MQIITADQSKSTILIVDALRARFPTASAASQVNKRRPSGKLPIYLAVGPEALRYLATSGTSGPIISTFTSHKVFHAVLDKAPWRAGAVSAVYADPAPAQQFQLIGMIYRKPIKVGVILSSDNEHIESVLRRSVTPRQAEVTYETLAPGEDINRVLTRLADVQAILATPDSAVYNAETIRSILVSTYRRNQAVIGFSAAVVKAGALASTFSGIDDIVAQVDEMLAEYDSTGRLPEPQFPKFFEAVVNEDVARSLNIVISEQVPKFSRKPGGRA</sequence>
<comment type="caution">
    <text evidence="1">The sequence shown here is derived from an EMBL/GenBank/DDBJ whole genome shotgun (WGS) entry which is preliminary data.</text>
</comment>
<evidence type="ECO:0000313" key="2">
    <source>
        <dbReference type="Proteomes" id="UP000230390"/>
    </source>
</evidence>
<evidence type="ECO:0008006" key="3">
    <source>
        <dbReference type="Google" id="ProtNLM"/>
    </source>
</evidence>
<dbReference type="AlphaFoldDB" id="A0A2G8T9J7"/>
<name>A0A2G8T9J7_9BURK</name>
<accession>A0A2G8T9J7</accession>
<dbReference type="OrthoDB" id="9178917at2"/>
<keyword evidence="2" id="KW-1185">Reference proteome</keyword>
<dbReference type="PANTHER" id="PTHR35271:SF1">
    <property type="entry name" value="ABC TRANSPORTER, SUBSTRATE-BINDING LIPOPROTEIN"/>
    <property type="match status" value="1"/>
</dbReference>
<dbReference type="Gene3D" id="3.40.50.2300">
    <property type="match status" value="1"/>
</dbReference>